<protein>
    <submittedName>
        <fullName evidence="1">Uncharacterized protein</fullName>
    </submittedName>
</protein>
<name>R9PM12_PSEHS</name>
<dbReference type="Proteomes" id="UP000014071">
    <property type="component" value="Unassembled WGS sequence"/>
</dbReference>
<dbReference type="AlphaFoldDB" id="R9PM12"/>
<organism evidence="1 2">
    <name type="scientific">Pseudozyma hubeiensis (strain SY62)</name>
    <name type="common">Yeast</name>
    <dbReference type="NCBI Taxonomy" id="1305764"/>
    <lineage>
        <taxon>Eukaryota</taxon>
        <taxon>Fungi</taxon>
        <taxon>Dikarya</taxon>
        <taxon>Basidiomycota</taxon>
        <taxon>Ustilaginomycotina</taxon>
        <taxon>Ustilaginomycetes</taxon>
        <taxon>Ustilaginales</taxon>
        <taxon>Ustilaginaceae</taxon>
        <taxon>Pseudozyma</taxon>
    </lineage>
</organism>
<dbReference type="GeneID" id="24112031"/>
<dbReference type="EMBL" id="DF238824">
    <property type="protein sequence ID" value="GAC99165.1"/>
    <property type="molecule type" value="Genomic_DNA"/>
</dbReference>
<proteinExistence type="predicted"/>
<dbReference type="RefSeq" id="XP_012192752.1">
    <property type="nucleotide sequence ID" value="XM_012337362.1"/>
</dbReference>
<evidence type="ECO:0000313" key="1">
    <source>
        <dbReference type="EMBL" id="GAC99165.1"/>
    </source>
</evidence>
<dbReference type="HOGENOM" id="CLU_1409371_0_0_1"/>
<gene>
    <name evidence="1" type="ORF">PHSY_006764</name>
</gene>
<accession>R9PM12</accession>
<evidence type="ECO:0000313" key="2">
    <source>
        <dbReference type="Proteomes" id="UP000014071"/>
    </source>
</evidence>
<sequence length="193" mass="21141">MRGRDKSGDAAAEFAIVFSRPAQRYTAEGAPWEAHQGSEEAEMTGRTGMPKKATNDASFAQCGAETMAEQRDRGAHGCKTSTSRRHLMHTQCLQTAAWSECGRRERDSVIGKMAAKLARVAASLSTVETRNRFHCSRLHGQINLPDGEARTTVTAIRIRIHFATRSSFICKLISSAAGDASCVLYILKLRRIA</sequence>
<keyword evidence="2" id="KW-1185">Reference proteome</keyword>
<reference evidence="2" key="1">
    <citation type="journal article" date="2013" name="Genome Announc.">
        <title>Draft genome sequence of the basidiomycetous yeast-like fungus Pseudozyma hubeiensis SY62, which produces an abundant amount of the biosurfactant mannosylerythritol lipids.</title>
        <authorList>
            <person name="Konishi M."/>
            <person name="Hatada Y."/>
            <person name="Horiuchi J."/>
        </authorList>
    </citation>
    <scope>NUCLEOTIDE SEQUENCE [LARGE SCALE GENOMIC DNA]</scope>
    <source>
        <strain evidence="2">SY62</strain>
    </source>
</reference>